<evidence type="ECO:0000313" key="2">
    <source>
        <dbReference type="Proteomes" id="UP000004277"/>
    </source>
</evidence>
<accession>A0ACD3SNB3</accession>
<protein>
    <submittedName>
        <fullName evidence="1">Type II and III secretion system protein family protein</fullName>
    </submittedName>
</protein>
<evidence type="ECO:0000313" key="1">
    <source>
        <dbReference type="EMBL" id="TMS57701.1"/>
    </source>
</evidence>
<name>A0ACD3SNB3_9BURK</name>
<organism evidence="1 2">
    <name type="scientific">Imbroritus primus</name>
    <dbReference type="NCBI Taxonomy" id="3058603"/>
    <lineage>
        <taxon>Bacteria</taxon>
        <taxon>Pseudomonadati</taxon>
        <taxon>Pseudomonadota</taxon>
        <taxon>Betaproteobacteria</taxon>
        <taxon>Burkholderiales</taxon>
        <taxon>Burkholderiaceae</taxon>
        <taxon>Imbroritus</taxon>
    </lineage>
</organism>
<proteinExistence type="predicted"/>
<sequence>MLMKVLRLIACTACLVSAAAMAQPAATERAPQNVSLLTGAQQTLNLGRPLERVAIGNPEVADALLLKNGGVTNSLLLVGKKTGDTSVIVWPRGGAPLQYQVRVDGAAPIAASNTVQVDVKVVEFSKTVLKEAGFNLFLSRSGFAFGSFAPGSLRSYEMSGAPARRPSLSVDTTSPISSAFNLVAGISGGIFSNLSLLEANGMARVLAEPTLVALSGQNATFLAGGEIPIPVPQAFGTTTIEYKQFGIGLTVTPTVLGPNRIALKVAPEASDLDATRGIVLNGASVPAIITRRADTTVELGDGESFIIGGLVSRNTLSNVDKVPLLGDLPILGTFFKRLNFHQEDRELMIVVTPHLVKPIARDAPVMRALPGDGKTTAEPWTWRTFVLGGAAQEAAPGFSR</sequence>
<gene>
    <name evidence="1" type="ORF">MW7_011075</name>
</gene>
<comment type="caution">
    <text evidence="1">The sequence shown here is derived from an EMBL/GenBank/DDBJ whole genome shotgun (WGS) entry which is preliminary data.</text>
</comment>
<dbReference type="Proteomes" id="UP000004277">
    <property type="component" value="Unassembled WGS sequence"/>
</dbReference>
<keyword evidence="2" id="KW-1185">Reference proteome</keyword>
<dbReference type="EMBL" id="AKCV02000020">
    <property type="protein sequence ID" value="TMS57701.1"/>
    <property type="molecule type" value="Genomic_DNA"/>
</dbReference>
<reference evidence="1" key="1">
    <citation type="submission" date="2019-05" db="EMBL/GenBank/DDBJ databases">
        <title>Revised genome assembly of Burkholderiaceae (previously Ralstonia) sp. PBA.</title>
        <authorList>
            <person name="Gan H.M."/>
        </authorList>
    </citation>
    <scope>NUCLEOTIDE SEQUENCE</scope>
    <source>
        <strain evidence="1">PBA</strain>
    </source>
</reference>